<proteinExistence type="predicted"/>
<evidence type="ECO:0000313" key="1">
    <source>
        <dbReference type="EMBL" id="SVC70068.1"/>
    </source>
</evidence>
<protein>
    <submittedName>
        <fullName evidence="1">Uncharacterized protein</fullName>
    </submittedName>
</protein>
<sequence>MGPHRVKLEDRNFPSFLTNGLDYL</sequence>
<name>A0A382PBH1_9ZZZZ</name>
<reference evidence="1" key="1">
    <citation type="submission" date="2018-05" db="EMBL/GenBank/DDBJ databases">
        <authorList>
            <person name="Lanie J.A."/>
            <person name="Ng W.-L."/>
            <person name="Kazmierczak K.M."/>
            <person name="Andrzejewski T.M."/>
            <person name="Davidsen T.M."/>
            <person name="Wayne K.J."/>
            <person name="Tettelin H."/>
            <person name="Glass J.I."/>
            <person name="Rusch D."/>
            <person name="Podicherti R."/>
            <person name="Tsui H.-C.T."/>
            <person name="Winkler M.E."/>
        </authorList>
    </citation>
    <scope>NUCLEOTIDE SEQUENCE</scope>
</reference>
<gene>
    <name evidence="1" type="ORF">METZ01_LOCUS322922</name>
</gene>
<organism evidence="1">
    <name type="scientific">marine metagenome</name>
    <dbReference type="NCBI Taxonomy" id="408172"/>
    <lineage>
        <taxon>unclassified sequences</taxon>
        <taxon>metagenomes</taxon>
        <taxon>ecological metagenomes</taxon>
    </lineage>
</organism>
<feature type="non-terminal residue" evidence="1">
    <location>
        <position position="24"/>
    </location>
</feature>
<dbReference type="EMBL" id="UINC01105830">
    <property type="protein sequence ID" value="SVC70068.1"/>
    <property type="molecule type" value="Genomic_DNA"/>
</dbReference>
<accession>A0A382PBH1</accession>
<dbReference type="AlphaFoldDB" id="A0A382PBH1"/>